<evidence type="ECO:0000256" key="1">
    <source>
        <dbReference type="ARBA" id="ARBA00023015"/>
    </source>
</evidence>
<dbReference type="RefSeq" id="WP_390195402.1">
    <property type="nucleotide sequence ID" value="NZ_JBHSDV010000001.1"/>
</dbReference>
<name>A0ABV8VQC6_9BACI</name>
<evidence type="ECO:0000313" key="7">
    <source>
        <dbReference type="Proteomes" id="UP001595880"/>
    </source>
</evidence>
<reference evidence="7" key="1">
    <citation type="journal article" date="2019" name="Int. J. Syst. Evol. Microbiol.">
        <title>The Global Catalogue of Microorganisms (GCM) 10K type strain sequencing project: providing services to taxonomists for standard genome sequencing and annotation.</title>
        <authorList>
            <consortium name="The Broad Institute Genomics Platform"/>
            <consortium name="The Broad Institute Genome Sequencing Center for Infectious Disease"/>
            <person name="Wu L."/>
            <person name="Ma J."/>
        </authorList>
    </citation>
    <scope>NUCLEOTIDE SEQUENCE [LARGE SCALE GENOMIC DNA]</scope>
    <source>
        <strain evidence="7">KACC 14058</strain>
    </source>
</reference>
<protein>
    <submittedName>
        <fullName evidence="6">Helix-turn-helix domain-containing protein</fullName>
    </submittedName>
</protein>
<proteinExistence type="predicted"/>
<evidence type="ECO:0000313" key="6">
    <source>
        <dbReference type="EMBL" id="MFC4386639.1"/>
    </source>
</evidence>
<accession>A0ABV8VQC6</accession>
<dbReference type="InterPro" id="IPR009057">
    <property type="entry name" value="Homeodomain-like_sf"/>
</dbReference>
<feature type="domain" description="HTH araC/xylS-type" evidence="5">
    <location>
        <begin position="642"/>
        <end position="741"/>
    </location>
</feature>
<keyword evidence="1" id="KW-0805">Transcription regulation</keyword>
<feature type="transmembrane region" description="Helical" evidence="4">
    <location>
        <begin position="12"/>
        <end position="31"/>
    </location>
</feature>
<keyword evidence="3" id="KW-0804">Transcription</keyword>
<dbReference type="PANTHER" id="PTHR43280:SF34">
    <property type="entry name" value="ARAC-FAMILY TRANSCRIPTIONAL REGULATOR"/>
    <property type="match status" value="1"/>
</dbReference>
<evidence type="ECO:0000259" key="5">
    <source>
        <dbReference type="PROSITE" id="PS01124"/>
    </source>
</evidence>
<dbReference type="Gene3D" id="1.10.10.60">
    <property type="entry name" value="Homeodomain-like"/>
    <property type="match status" value="2"/>
</dbReference>
<dbReference type="Proteomes" id="UP001595880">
    <property type="component" value="Unassembled WGS sequence"/>
</dbReference>
<evidence type="ECO:0000256" key="4">
    <source>
        <dbReference type="SAM" id="Phobius"/>
    </source>
</evidence>
<dbReference type="Pfam" id="PF12833">
    <property type="entry name" value="HTH_18"/>
    <property type="match status" value="1"/>
</dbReference>
<keyword evidence="4" id="KW-1133">Transmembrane helix</keyword>
<keyword evidence="7" id="KW-1185">Reference proteome</keyword>
<feature type="transmembrane region" description="Helical" evidence="4">
    <location>
        <begin position="287"/>
        <end position="308"/>
    </location>
</feature>
<evidence type="ECO:0000256" key="3">
    <source>
        <dbReference type="ARBA" id="ARBA00023163"/>
    </source>
</evidence>
<dbReference type="PANTHER" id="PTHR43280">
    <property type="entry name" value="ARAC-FAMILY TRANSCRIPTIONAL REGULATOR"/>
    <property type="match status" value="1"/>
</dbReference>
<dbReference type="EMBL" id="JBHSDV010000001">
    <property type="protein sequence ID" value="MFC4386639.1"/>
    <property type="molecule type" value="Genomic_DNA"/>
</dbReference>
<dbReference type="SMART" id="SM00342">
    <property type="entry name" value="HTH_ARAC"/>
    <property type="match status" value="1"/>
</dbReference>
<organism evidence="6 7">
    <name type="scientific">Gracilibacillus marinus</name>
    <dbReference type="NCBI Taxonomy" id="630535"/>
    <lineage>
        <taxon>Bacteria</taxon>
        <taxon>Bacillati</taxon>
        <taxon>Bacillota</taxon>
        <taxon>Bacilli</taxon>
        <taxon>Bacillales</taxon>
        <taxon>Bacillaceae</taxon>
        <taxon>Gracilibacillus</taxon>
    </lineage>
</organism>
<dbReference type="SUPFAM" id="SSF46689">
    <property type="entry name" value="Homeodomain-like"/>
    <property type="match status" value="1"/>
</dbReference>
<keyword evidence="4" id="KW-0472">Membrane</keyword>
<gene>
    <name evidence="6" type="ORF">ACFOZ1_02340</name>
</gene>
<sequence>MFKSKLFTNYIISYLIVFFVPFVIMSSIIYLNSVSNLKEEIEQSNVTKLEQVASITNERMNELEFLSTRIAHDPRLTPYMIRHPYYGLEAVSELKKYKANSSLIDELLIYYHHSNTIYSSGGSFSIQAFLNKYQFHDVKVDNFEELLHTTIPNNVLFEKQSSNGEKENYVAYFSPITLDSNSTYGSVLYLINESRLNELIDNVMGDFKGNAYIFSGDNSMLASTIKDTSIDIHDVSIEKSDYRKINQVTINQKDYSVVAVQSPISEWKFVMMMETSQFFERLSDTRLLIILLCVGVFIIGGLLAIFLARRQYNPIRSLFNSVSHNRTVNATVNELETIKQTVTSVFEDHEKLSETVYKHQSFARDQFITKILKGDFHTKEDITNYNSTLHLDIEADYYAALIISLESGRSSSKKLIEKETIYELVNSLQLADVKAFGVDLLYVNGIALIIKMNGDANLASEKRRDFVEMLRAESKKKLSVRPIISAGTIVEDITVINRSYIEALAALEYKYFYAQGSCIYFEEIEKEPTTSLGYPKDELLKIVQSIKHGDEQVAKESLVTIVDTIKYKEISPAFLRAISFDIINTVIKAISDVGITPSQEQLENIFDFQSIEALHSELDEIIVQACEEVNSNKRSHNDQLRNDLIAYLDENYHLYDLSLEKIALEFQLSASYVSRFIKEQTGFNFKQYVQNLRIEKVKHELVTTDAPIKSIVMDVGYKDVANFTRKFRSIVGMTPGKYRQYYSEEMTEEV</sequence>
<keyword evidence="2" id="KW-0238">DNA-binding</keyword>
<keyword evidence="4" id="KW-0812">Transmembrane</keyword>
<dbReference type="InterPro" id="IPR018060">
    <property type="entry name" value="HTH_AraC"/>
</dbReference>
<evidence type="ECO:0000256" key="2">
    <source>
        <dbReference type="ARBA" id="ARBA00023125"/>
    </source>
</evidence>
<dbReference type="PROSITE" id="PS01124">
    <property type="entry name" value="HTH_ARAC_FAMILY_2"/>
    <property type="match status" value="1"/>
</dbReference>
<comment type="caution">
    <text evidence="6">The sequence shown here is derived from an EMBL/GenBank/DDBJ whole genome shotgun (WGS) entry which is preliminary data.</text>
</comment>